<dbReference type="UniPathway" id="UPA00034">
    <property type="reaction ID" value="UER00017"/>
</dbReference>
<evidence type="ECO:0000256" key="12">
    <source>
        <dbReference type="HAMAP-Rule" id="MF_00418"/>
    </source>
</evidence>
<reference evidence="18 20" key="2">
    <citation type="submission" date="2020-02" db="EMBL/GenBank/DDBJ databases">
        <title>Tigecycline-resistant Acinetobacter species from pigs and migratory birds.</title>
        <authorList>
            <person name="Chen C."/>
            <person name="Sun J."/>
            <person name="Liao X.-P."/>
            <person name="Liu Y.-H."/>
        </authorList>
    </citation>
    <scope>NUCLEOTIDE SEQUENCE [LARGE SCALE GENOMIC DNA]</scope>
    <source>
        <strain evidence="18 20">C15_T</strain>
    </source>
</reference>
<dbReference type="SUPFAM" id="SSF51569">
    <property type="entry name" value="Aldolase"/>
    <property type="match status" value="1"/>
</dbReference>
<dbReference type="EMBL" id="JAWJYY010000001">
    <property type="protein sequence ID" value="MDV4316956.1"/>
    <property type="molecule type" value="Genomic_DNA"/>
</dbReference>
<evidence type="ECO:0000313" key="19">
    <source>
        <dbReference type="Proteomes" id="UP000503440"/>
    </source>
</evidence>
<keyword evidence="10 12" id="KW-0704">Schiff base</keyword>
<dbReference type="PANTHER" id="PTHR12128">
    <property type="entry name" value="DIHYDRODIPICOLINATE SYNTHASE"/>
    <property type="match status" value="1"/>
</dbReference>
<gene>
    <name evidence="12 16" type="primary">dapA</name>
    <name evidence="17" type="ORF">FSC09_00355</name>
    <name evidence="18" type="ORF">G0027_08875</name>
    <name evidence="16" type="ORF">MSG88_14630</name>
</gene>
<comment type="subcellular location">
    <subcellularLocation>
        <location evidence="12">Cytoplasm</location>
    </subcellularLocation>
</comment>
<dbReference type="InterPro" id="IPR005263">
    <property type="entry name" value="DapA"/>
</dbReference>
<dbReference type="GO" id="GO:0008840">
    <property type="term" value="F:4-hydroxy-tetrahydrodipicolinate synthase activity"/>
    <property type="evidence" value="ECO:0007669"/>
    <property type="project" value="UniProtKB-UniRule"/>
</dbReference>
<dbReference type="Pfam" id="PF00701">
    <property type="entry name" value="DHDPS"/>
    <property type="match status" value="1"/>
</dbReference>
<comment type="subunit">
    <text evidence="12">Homotetramer; dimer of dimers.</text>
</comment>
<feature type="active site" description="Proton donor/acceptor" evidence="12 14">
    <location>
        <position position="139"/>
    </location>
</feature>
<dbReference type="InterPro" id="IPR013785">
    <property type="entry name" value="Aldolase_TIM"/>
</dbReference>
<comment type="catalytic activity">
    <reaction evidence="11 12">
        <text>L-aspartate 4-semialdehyde + pyruvate = (2S,4S)-4-hydroxy-2,3,4,5-tetrahydrodipicolinate + H2O + H(+)</text>
        <dbReference type="Rhea" id="RHEA:34171"/>
        <dbReference type="ChEBI" id="CHEBI:15361"/>
        <dbReference type="ChEBI" id="CHEBI:15377"/>
        <dbReference type="ChEBI" id="CHEBI:15378"/>
        <dbReference type="ChEBI" id="CHEBI:67139"/>
        <dbReference type="ChEBI" id="CHEBI:537519"/>
        <dbReference type="EC" id="4.3.3.7"/>
    </reaction>
</comment>
<dbReference type="EMBL" id="CP044455">
    <property type="protein sequence ID" value="QIC68988.1"/>
    <property type="molecule type" value="Genomic_DNA"/>
</dbReference>
<evidence type="ECO:0000256" key="13">
    <source>
        <dbReference type="PIRNR" id="PIRNR001365"/>
    </source>
</evidence>
<evidence type="ECO:0000256" key="10">
    <source>
        <dbReference type="ARBA" id="ARBA00023270"/>
    </source>
</evidence>
<dbReference type="InterPro" id="IPR020624">
    <property type="entry name" value="Schiff_base-form_aldolases_CS"/>
</dbReference>
<evidence type="ECO:0000313" key="17">
    <source>
        <dbReference type="EMBL" id="QIC68988.1"/>
    </source>
</evidence>
<dbReference type="Proteomes" id="UP001284654">
    <property type="component" value="Unassembled WGS sequence"/>
</dbReference>
<evidence type="ECO:0000256" key="5">
    <source>
        <dbReference type="ARBA" id="ARBA00022490"/>
    </source>
</evidence>
<dbReference type="PIRSF" id="PIRSF001365">
    <property type="entry name" value="DHDPS"/>
    <property type="match status" value="1"/>
</dbReference>
<dbReference type="GO" id="GO:0005829">
    <property type="term" value="C:cytosol"/>
    <property type="evidence" value="ECO:0007669"/>
    <property type="project" value="TreeGrafter"/>
</dbReference>
<dbReference type="GO" id="GO:0019877">
    <property type="term" value="P:diaminopimelate biosynthetic process"/>
    <property type="evidence" value="ECO:0007669"/>
    <property type="project" value="UniProtKB-UniRule"/>
</dbReference>
<proteinExistence type="inferred from homology"/>
<keyword evidence="6 12" id="KW-0028">Amino-acid biosynthesis</keyword>
<keyword evidence="9 12" id="KW-0456">Lyase</keyword>
<dbReference type="RefSeq" id="WP_005180931.1">
    <property type="nucleotide sequence ID" value="NZ_CP039031.1"/>
</dbReference>
<feature type="active site" description="Schiff-base intermediate with substrate" evidence="12 14">
    <location>
        <position position="167"/>
    </location>
</feature>
<keyword evidence="5 12" id="KW-0963">Cytoplasm</keyword>
<dbReference type="PRINTS" id="PR00146">
    <property type="entry name" value="DHPICSNTHASE"/>
</dbReference>
<dbReference type="PROSITE" id="PS00666">
    <property type="entry name" value="DHDPS_2"/>
    <property type="match status" value="1"/>
</dbReference>
<dbReference type="CDD" id="cd00950">
    <property type="entry name" value="DHDPS"/>
    <property type="match status" value="1"/>
</dbReference>
<protein>
    <recommendedName>
        <fullName evidence="4 12">4-hydroxy-tetrahydrodipicolinate synthase</fullName>
        <shortName evidence="12">HTPA synthase</shortName>
        <ecNumber evidence="4 12">4.3.3.7</ecNumber>
    </recommendedName>
</protein>
<dbReference type="NCBIfam" id="TIGR00674">
    <property type="entry name" value="dapA"/>
    <property type="match status" value="1"/>
</dbReference>
<dbReference type="InterPro" id="IPR020625">
    <property type="entry name" value="Schiff_base-form_aldolases_AS"/>
</dbReference>
<evidence type="ECO:0000256" key="1">
    <source>
        <dbReference type="ARBA" id="ARBA00003294"/>
    </source>
</evidence>
<feature type="site" description="Part of a proton relay during catalysis" evidence="12">
    <location>
        <position position="113"/>
    </location>
</feature>
<evidence type="ECO:0000313" key="20">
    <source>
        <dbReference type="Proteomes" id="UP000593812"/>
    </source>
</evidence>
<dbReference type="EMBL" id="CP048654">
    <property type="protein sequence ID" value="QOW42956.1"/>
    <property type="molecule type" value="Genomic_DNA"/>
</dbReference>
<dbReference type="SMART" id="SM01130">
    <property type="entry name" value="DHDPS"/>
    <property type="match status" value="1"/>
</dbReference>
<feature type="binding site" evidence="12 15">
    <location>
        <position position="210"/>
    </location>
    <ligand>
        <name>pyruvate</name>
        <dbReference type="ChEBI" id="CHEBI:15361"/>
    </ligand>
</feature>
<evidence type="ECO:0000256" key="6">
    <source>
        <dbReference type="ARBA" id="ARBA00022605"/>
    </source>
</evidence>
<comment type="function">
    <text evidence="1 12">Catalyzes the condensation of (S)-aspartate-beta-semialdehyde [(S)-ASA] and pyruvate to 4-hydroxy-tetrahydrodipicolinate (HTPA).</text>
</comment>
<reference evidence="16" key="3">
    <citation type="submission" date="2023-10" db="EMBL/GenBank/DDBJ databases">
        <authorList>
            <person name="Sykes E.M.E."/>
            <person name="Khan I.U.H."/>
            <person name="Kumar A."/>
        </authorList>
    </citation>
    <scope>NUCLEOTIDE SEQUENCE</scope>
    <source>
        <strain evidence="16">IK5</strain>
    </source>
</reference>
<evidence type="ECO:0000256" key="14">
    <source>
        <dbReference type="PIRSR" id="PIRSR001365-1"/>
    </source>
</evidence>
<keyword evidence="8 12" id="KW-0457">Lysine biosynthesis</keyword>
<name>A0A7H8VHH6_9GAMM</name>
<evidence type="ECO:0000256" key="4">
    <source>
        <dbReference type="ARBA" id="ARBA00012086"/>
    </source>
</evidence>
<organism evidence="17 19">
    <name type="scientific">Acinetobacter indicus</name>
    <dbReference type="NCBI Taxonomy" id="756892"/>
    <lineage>
        <taxon>Bacteria</taxon>
        <taxon>Pseudomonadati</taxon>
        <taxon>Pseudomonadota</taxon>
        <taxon>Gammaproteobacteria</taxon>
        <taxon>Moraxellales</taxon>
        <taxon>Moraxellaceae</taxon>
        <taxon>Acinetobacter</taxon>
    </lineage>
</organism>
<dbReference type="HAMAP" id="MF_00418">
    <property type="entry name" value="DapA"/>
    <property type="match status" value="1"/>
</dbReference>
<evidence type="ECO:0000256" key="11">
    <source>
        <dbReference type="ARBA" id="ARBA00047836"/>
    </source>
</evidence>
<evidence type="ECO:0000256" key="9">
    <source>
        <dbReference type="ARBA" id="ARBA00023239"/>
    </source>
</evidence>
<feature type="binding site" evidence="12 15">
    <location>
        <position position="51"/>
    </location>
    <ligand>
        <name>pyruvate</name>
        <dbReference type="ChEBI" id="CHEBI:15361"/>
    </ligand>
</feature>
<dbReference type="GeneID" id="69467233"/>
<comment type="pathway">
    <text evidence="2 12">Amino-acid biosynthesis; L-lysine biosynthesis via DAP pathway; (S)-tetrahydrodipicolinate from L-aspartate: step 3/4.</text>
</comment>
<evidence type="ECO:0000256" key="3">
    <source>
        <dbReference type="ARBA" id="ARBA00007592"/>
    </source>
</evidence>
<dbReference type="Proteomes" id="UP000503440">
    <property type="component" value="Chromosome"/>
</dbReference>
<comment type="similarity">
    <text evidence="3 12 13">Belongs to the DapA family.</text>
</comment>
<reference evidence="17 19" key="1">
    <citation type="submission" date="2019-09" db="EMBL/GenBank/DDBJ databases">
        <title>Non-baumannii Acinetobacter spp. carrying blaNDM-1 isolated in China.</title>
        <authorList>
            <person name="Cui C."/>
            <person name="Chen C."/>
            <person name="Sun J."/>
            <person name="Liu Y."/>
        </authorList>
    </citation>
    <scope>NUCLEOTIDE SEQUENCE [LARGE SCALE GENOMIC DNA]</scope>
    <source>
        <strain evidence="17 19">B18</strain>
    </source>
</reference>
<dbReference type="PANTHER" id="PTHR12128:SF66">
    <property type="entry name" value="4-HYDROXY-2-OXOGLUTARATE ALDOLASE, MITOCHONDRIAL"/>
    <property type="match status" value="1"/>
</dbReference>
<dbReference type="GO" id="GO:0009089">
    <property type="term" value="P:lysine biosynthetic process via diaminopimelate"/>
    <property type="evidence" value="ECO:0007669"/>
    <property type="project" value="UniProtKB-UniRule"/>
</dbReference>
<keyword evidence="7 12" id="KW-0220">Diaminopimelate biosynthesis</keyword>
<evidence type="ECO:0000256" key="15">
    <source>
        <dbReference type="PIRSR" id="PIRSR001365-2"/>
    </source>
</evidence>
<dbReference type="PROSITE" id="PS00665">
    <property type="entry name" value="DHDPS_1"/>
    <property type="match status" value="1"/>
</dbReference>
<evidence type="ECO:0000256" key="8">
    <source>
        <dbReference type="ARBA" id="ARBA00023154"/>
    </source>
</evidence>
<sequence length="298" mass="31773">MTQQAQTIQGSIVAIVTPMLEDGSVDWKGLEKLVEWHIEQGTNSIVAVGTTGEASTLSMAEHTRVIKEIIRVANKRIPVIAGTGANSTHEAIELTREAKELGADAALLVTPYYNKPTQEGLYQHYKTIAEAVDLPQILYNVPGRTGVDMSNETVIRLADIPQIVGIKDATGDVPRGRELLAGLAGKDMTVYSGDDATAYQLMLAGAKGNISVTANVAPKVMSEVCAAAIAGDNDSAEARNNTVANLHNILFCESNPIPVKWALHEMGLIGTGIRLPLTPLAEQYRAPLREALQASGVI</sequence>
<dbReference type="InterPro" id="IPR002220">
    <property type="entry name" value="DapA-like"/>
</dbReference>
<evidence type="ECO:0000256" key="2">
    <source>
        <dbReference type="ARBA" id="ARBA00005120"/>
    </source>
</evidence>
<evidence type="ECO:0000256" key="7">
    <source>
        <dbReference type="ARBA" id="ARBA00022915"/>
    </source>
</evidence>
<evidence type="ECO:0000313" key="16">
    <source>
        <dbReference type="EMBL" id="MDV4316956.1"/>
    </source>
</evidence>
<dbReference type="AlphaFoldDB" id="A0A7H8VHH6"/>
<dbReference type="Gene3D" id="3.20.20.70">
    <property type="entry name" value="Aldolase class I"/>
    <property type="match status" value="1"/>
</dbReference>
<evidence type="ECO:0000313" key="18">
    <source>
        <dbReference type="EMBL" id="QOW42956.1"/>
    </source>
</evidence>
<feature type="site" description="Part of a proton relay during catalysis" evidence="12">
    <location>
        <position position="50"/>
    </location>
</feature>
<dbReference type="EC" id="4.3.3.7" evidence="4 12"/>
<accession>A0A7H8VHH6</accession>
<comment type="caution">
    <text evidence="12">Was originally thought to be a dihydrodipicolinate synthase (DHDPS), catalyzing the condensation of (S)-aspartate-beta-semialdehyde [(S)-ASA] and pyruvate to dihydrodipicolinate (DHDP). However, it was shown in E.coli that the product of the enzymatic reaction is not dihydrodipicolinate but in fact (4S)-4-hydroxy-2,3,4,5-tetrahydro-(2S)-dipicolinic acid (HTPA), and that the consecutive dehydration reaction leading to DHDP is not spontaneous but catalyzed by DapB.</text>
</comment>
<dbReference type="Proteomes" id="UP000593812">
    <property type="component" value="Chromosome"/>
</dbReference>